<dbReference type="Proteomes" id="UP000323506">
    <property type="component" value="Chromosome A06"/>
</dbReference>
<protein>
    <submittedName>
        <fullName evidence="1">Uncharacterized protein</fullName>
    </submittedName>
</protein>
<evidence type="ECO:0000313" key="1">
    <source>
        <dbReference type="EMBL" id="TYH12095.1"/>
    </source>
</evidence>
<dbReference type="EMBL" id="CM017693">
    <property type="protein sequence ID" value="TYH12095.1"/>
    <property type="molecule type" value="Genomic_DNA"/>
</dbReference>
<gene>
    <name evidence="1" type="ORF">ES288_A06G038900v1</name>
</gene>
<keyword evidence="2" id="KW-1185">Reference proteome</keyword>
<accession>A0A5D2G1L7</accession>
<reference evidence="1 2" key="1">
    <citation type="submission" date="2019-06" db="EMBL/GenBank/DDBJ databases">
        <title>WGS assembly of Gossypium darwinii.</title>
        <authorList>
            <person name="Chen Z.J."/>
            <person name="Sreedasyam A."/>
            <person name="Ando A."/>
            <person name="Song Q."/>
            <person name="De L."/>
            <person name="Hulse-Kemp A."/>
            <person name="Ding M."/>
            <person name="Ye W."/>
            <person name="Kirkbride R."/>
            <person name="Jenkins J."/>
            <person name="Plott C."/>
            <person name="Lovell J."/>
            <person name="Lin Y.-M."/>
            <person name="Vaughn R."/>
            <person name="Liu B."/>
            <person name="Li W."/>
            <person name="Simpson S."/>
            <person name="Scheffler B."/>
            <person name="Saski C."/>
            <person name="Grover C."/>
            <person name="Hu G."/>
            <person name="Conover J."/>
            <person name="Carlson J."/>
            <person name="Shu S."/>
            <person name="Boston L."/>
            <person name="Williams M."/>
            <person name="Peterson D."/>
            <person name="Mcgee K."/>
            <person name="Jones D."/>
            <person name="Wendel J."/>
            <person name="Stelly D."/>
            <person name="Grimwood J."/>
            <person name="Schmutz J."/>
        </authorList>
    </citation>
    <scope>NUCLEOTIDE SEQUENCE [LARGE SCALE GENOMIC DNA]</scope>
    <source>
        <strain evidence="1">1808015.09</strain>
    </source>
</reference>
<name>A0A5D2G1L7_GOSDA</name>
<organism evidence="1 2">
    <name type="scientific">Gossypium darwinii</name>
    <name type="common">Darwin's cotton</name>
    <name type="synonym">Gossypium barbadense var. darwinii</name>
    <dbReference type="NCBI Taxonomy" id="34276"/>
    <lineage>
        <taxon>Eukaryota</taxon>
        <taxon>Viridiplantae</taxon>
        <taxon>Streptophyta</taxon>
        <taxon>Embryophyta</taxon>
        <taxon>Tracheophyta</taxon>
        <taxon>Spermatophyta</taxon>
        <taxon>Magnoliopsida</taxon>
        <taxon>eudicotyledons</taxon>
        <taxon>Gunneridae</taxon>
        <taxon>Pentapetalae</taxon>
        <taxon>rosids</taxon>
        <taxon>malvids</taxon>
        <taxon>Malvales</taxon>
        <taxon>Malvaceae</taxon>
        <taxon>Malvoideae</taxon>
        <taxon>Gossypium</taxon>
    </lineage>
</organism>
<evidence type="ECO:0000313" key="2">
    <source>
        <dbReference type="Proteomes" id="UP000323506"/>
    </source>
</evidence>
<sequence length="58" mass="6890">MEYIVMIVETTNFLATLQYFCSYLRVALVEYFLYCKRLLLNCYEVLSKESNGVHYFGS</sequence>
<dbReference type="AlphaFoldDB" id="A0A5D2G1L7"/>
<proteinExistence type="predicted"/>